<protein>
    <submittedName>
        <fullName evidence="7">Azurin</fullName>
    </submittedName>
</protein>
<dbReference type="SUPFAM" id="SSF49503">
    <property type="entry name" value="Cupredoxins"/>
    <property type="match status" value="1"/>
</dbReference>
<dbReference type="EMBL" id="JABFOQ010000041">
    <property type="protein sequence ID" value="NOJ76609.1"/>
    <property type="molecule type" value="Genomic_DNA"/>
</dbReference>
<evidence type="ECO:0000256" key="1">
    <source>
        <dbReference type="ARBA" id="ARBA00022448"/>
    </source>
</evidence>
<dbReference type="PANTHER" id="PTHR38439">
    <property type="entry name" value="AURACYANIN-B"/>
    <property type="match status" value="1"/>
</dbReference>
<reference evidence="7 8" key="1">
    <citation type="submission" date="2020-05" db="EMBL/GenBank/DDBJ databases">
        <title>Tigecycline resistant gene in Empedobacter stercoris.</title>
        <authorList>
            <person name="Chen Y."/>
            <person name="Cheng Y."/>
            <person name="Zhou K."/>
        </authorList>
    </citation>
    <scope>NUCLEOTIDE SEQUENCE [LARGE SCALE GENOMIC DNA]</scope>
    <source>
        <strain evidence="7 8">ES202</strain>
    </source>
</reference>
<keyword evidence="2" id="KW-0479">Metal-binding</keyword>
<dbReference type="PROSITE" id="PS00196">
    <property type="entry name" value="COPPER_BLUE"/>
    <property type="match status" value="1"/>
</dbReference>
<dbReference type="InterPro" id="IPR028871">
    <property type="entry name" value="BlueCu_1_BS"/>
</dbReference>
<dbReference type="InterPro" id="IPR014068">
    <property type="entry name" value="Azurin"/>
</dbReference>
<evidence type="ECO:0000256" key="3">
    <source>
        <dbReference type="ARBA" id="ARBA00022982"/>
    </source>
</evidence>
<dbReference type="InterPro" id="IPR008972">
    <property type="entry name" value="Cupredoxin"/>
</dbReference>
<feature type="domain" description="Blue (type 1) copper" evidence="6">
    <location>
        <begin position="58"/>
        <end position="171"/>
    </location>
</feature>
<keyword evidence="1" id="KW-0813">Transport</keyword>
<evidence type="ECO:0000256" key="5">
    <source>
        <dbReference type="SAM" id="MobiDB-lite"/>
    </source>
</evidence>
<evidence type="ECO:0000256" key="4">
    <source>
        <dbReference type="ARBA" id="ARBA00023008"/>
    </source>
</evidence>
<accession>A0ABX1WPH5</accession>
<dbReference type="PROSITE" id="PS51257">
    <property type="entry name" value="PROKAR_LIPOPROTEIN"/>
    <property type="match status" value="1"/>
</dbReference>
<dbReference type="RefSeq" id="WP_171623899.1">
    <property type="nucleotide sequence ID" value="NZ_CBCRZD010000005.1"/>
</dbReference>
<dbReference type="Pfam" id="PF00127">
    <property type="entry name" value="Copper-bind"/>
    <property type="match status" value="1"/>
</dbReference>
<evidence type="ECO:0000256" key="2">
    <source>
        <dbReference type="ARBA" id="ARBA00022723"/>
    </source>
</evidence>
<dbReference type="Gene3D" id="2.60.40.420">
    <property type="entry name" value="Cupredoxins - blue copper proteins"/>
    <property type="match status" value="1"/>
</dbReference>
<dbReference type="InterPro" id="IPR000923">
    <property type="entry name" value="BlueCu_1"/>
</dbReference>
<evidence type="ECO:0000313" key="7">
    <source>
        <dbReference type="EMBL" id="NOJ76609.1"/>
    </source>
</evidence>
<dbReference type="PANTHER" id="PTHR38439:SF2">
    <property type="entry name" value="OUTER MEMBRANE PROTEIN H.8"/>
    <property type="match status" value="1"/>
</dbReference>
<sequence>MKKIVLMSFAAVFMMSCGGSKNEESAQPEIDYSTAPQEDSETTVASTPATNNHIVLKASDDMRFDKTEFTVKAGEEVTLILMNTGEMSKEAMGHNFILLKPGSDASAFANKAASAKATDYIPTDLQSEIIAHTKLLGGRENDQIKFTVDEGTYDFLCSFPGHFATMNGKIKAVK</sequence>
<feature type="compositionally biased region" description="Polar residues" evidence="5">
    <location>
        <begin position="34"/>
        <end position="49"/>
    </location>
</feature>
<evidence type="ECO:0000313" key="8">
    <source>
        <dbReference type="Proteomes" id="UP000580344"/>
    </source>
</evidence>
<keyword evidence="3" id="KW-0249">Electron transport</keyword>
<keyword evidence="8" id="KW-1185">Reference proteome</keyword>
<keyword evidence="4" id="KW-0186">Copper</keyword>
<dbReference type="CDD" id="cd13922">
    <property type="entry name" value="Azurin"/>
    <property type="match status" value="1"/>
</dbReference>
<dbReference type="Proteomes" id="UP000580344">
    <property type="component" value="Unassembled WGS sequence"/>
</dbReference>
<proteinExistence type="predicted"/>
<name>A0ABX1WPH5_9FLAO</name>
<dbReference type="InterPro" id="IPR050845">
    <property type="entry name" value="Cu-binding_ET"/>
</dbReference>
<feature type="region of interest" description="Disordered" evidence="5">
    <location>
        <begin position="24"/>
        <end position="49"/>
    </location>
</feature>
<organism evidence="7 8">
    <name type="scientific">Empedobacter stercoris</name>
    <dbReference type="NCBI Taxonomy" id="1628248"/>
    <lineage>
        <taxon>Bacteria</taxon>
        <taxon>Pseudomonadati</taxon>
        <taxon>Bacteroidota</taxon>
        <taxon>Flavobacteriia</taxon>
        <taxon>Flavobacteriales</taxon>
        <taxon>Weeksellaceae</taxon>
        <taxon>Empedobacter</taxon>
    </lineage>
</organism>
<gene>
    <name evidence="7" type="ORF">HMH06_12360</name>
</gene>
<evidence type="ECO:0000259" key="6">
    <source>
        <dbReference type="Pfam" id="PF00127"/>
    </source>
</evidence>
<comment type="caution">
    <text evidence="7">The sequence shown here is derived from an EMBL/GenBank/DDBJ whole genome shotgun (WGS) entry which is preliminary data.</text>
</comment>